<dbReference type="EMBL" id="CP146275">
    <property type="protein sequence ID" value="WWT31845.1"/>
    <property type="molecule type" value="Genomic_DNA"/>
</dbReference>
<sequence length="64" mass="6665">MSEKPAGAPLEVEAFARSLAAAGIEAGSDNREASYQTALWLAEGIGLLERYEADGKAPNSKTSP</sequence>
<organism evidence="1 2">
    <name type="scientific">Pelagibacterium nitratireducens</name>
    <dbReference type="NCBI Taxonomy" id="1046114"/>
    <lineage>
        <taxon>Bacteria</taxon>
        <taxon>Pseudomonadati</taxon>
        <taxon>Pseudomonadota</taxon>
        <taxon>Alphaproteobacteria</taxon>
        <taxon>Hyphomicrobiales</taxon>
        <taxon>Devosiaceae</taxon>
        <taxon>Pelagibacterium</taxon>
    </lineage>
</organism>
<dbReference type="RefSeq" id="WP_338607306.1">
    <property type="nucleotide sequence ID" value="NZ_CP146275.1"/>
</dbReference>
<evidence type="ECO:0000313" key="1">
    <source>
        <dbReference type="EMBL" id="WWT31845.1"/>
    </source>
</evidence>
<proteinExistence type="predicted"/>
<keyword evidence="2" id="KW-1185">Reference proteome</keyword>
<gene>
    <name evidence="1" type="ORF">V6617_12595</name>
</gene>
<dbReference type="Proteomes" id="UP001369958">
    <property type="component" value="Chromosome"/>
</dbReference>
<protein>
    <submittedName>
        <fullName evidence="1">Uncharacterized protein</fullName>
    </submittedName>
</protein>
<evidence type="ECO:0000313" key="2">
    <source>
        <dbReference type="Proteomes" id="UP001369958"/>
    </source>
</evidence>
<accession>A0ABZ2HWZ2</accession>
<name>A0ABZ2HWZ2_9HYPH</name>
<reference evidence="1 2" key="1">
    <citation type="submission" date="2024-02" db="EMBL/GenBank/DDBJ databases">
        <title>Complete genome sequence of Pelagibacterium nitratireducens ZH15.</title>
        <authorList>
            <person name="Zhao L.H."/>
        </authorList>
    </citation>
    <scope>NUCLEOTIDE SEQUENCE [LARGE SCALE GENOMIC DNA]</scope>
    <source>
        <strain evidence="1 2">ZH15</strain>
    </source>
</reference>